<dbReference type="RefSeq" id="WP_138184569.1">
    <property type="nucleotide sequence ID" value="NZ_LS992241.1"/>
</dbReference>
<evidence type="ECO:0000313" key="4">
    <source>
        <dbReference type="Proteomes" id="UP000304148"/>
    </source>
</evidence>
<organism evidence="3 4">
    <name type="scientific">Paenibacillus alvei</name>
    <name type="common">Bacillus alvei</name>
    <dbReference type="NCBI Taxonomy" id="44250"/>
    <lineage>
        <taxon>Bacteria</taxon>
        <taxon>Bacillati</taxon>
        <taxon>Bacillota</taxon>
        <taxon>Bacilli</taxon>
        <taxon>Bacillales</taxon>
        <taxon>Paenibacillaceae</taxon>
        <taxon>Paenibacillus</taxon>
    </lineage>
</organism>
<feature type="domain" description="Calcineurin-like phosphoesterase" evidence="2">
    <location>
        <begin position="4"/>
        <end position="192"/>
    </location>
</feature>
<dbReference type="Gene3D" id="3.60.21.10">
    <property type="match status" value="1"/>
</dbReference>
<dbReference type="InterPro" id="IPR029052">
    <property type="entry name" value="Metallo-depent_PP-like"/>
</dbReference>
<name>A0A383R6B8_PAEAL</name>
<dbReference type="GO" id="GO:0005737">
    <property type="term" value="C:cytoplasm"/>
    <property type="evidence" value="ECO:0007669"/>
    <property type="project" value="TreeGrafter"/>
</dbReference>
<dbReference type="SUPFAM" id="SSF56300">
    <property type="entry name" value="Metallo-dependent phosphatases"/>
    <property type="match status" value="1"/>
</dbReference>
<dbReference type="PIRSF" id="PIRSF000883">
    <property type="entry name" value="Pesterase_MJ0912"/>
    <property type="match status" value="1"/>
</dbReference>
<dbReference type="Pfam" id="PF12850">
    <property type="entry name" value="Metallophos_2"/>
    <property type="match status" value="1"/>
</dbReference>
<protein>
    <submittedName>
        <fullName evidence="3">Diadenosine tetraphosphatase</fullName>
    </submittedName>
</protein>
<dbReference type="GO" id="GO:0016791">
    <property type="term" value="F:phosphatase activity"/>
    <property type="evidence" value="ECO:0007669"/>
    <property type="project" value="TreeGrafter"/>
</dbReference>
<dbReference type="InterPro" id="IPR011152">
    <property type="entry name" value="Pesterase_MJ0912"/>
</dbReference>
<dbReference type="InterPro" id="IPR050126">
    <property type="entry name" value="Ap4A_hydrolase"/>
</dbReference>
<dbReference type="PANTHER" id="PTHR42850">
    <property type="entry name" value="METALLOPHOSPHOESTERASE"/>
    <property type="match status" value="1"/>
</dbReference>
<dbReference type="InterPro" id="IPR024654">
    <property type="entry name" value="Calcineurin-like_PHP_lpxH"/>
</dbReference>
<reference evidence="4" key="1">
    <citation type="submission" date="2018-08" db="EMBL/GenBank/DDBJ databases">
        <authorList>
            <person name="Chevrot R."/>
        </authorList>
    </citation>
    <scope>NUCLEOTIDE SEQUENCE [LARGE SCALE GENOMIC DNA]</scope>
</reference>
<evidence type="ECO:0000256" key="1">
    <source>
        <dbReference type="ARBA" id="ARBA00008950"/>
    </source>
</evidence>
<proteinExistence type="inferred from homology"/>
<dbReference type="EMBL" id="LS992241">
    <property type="protein sequence ID" value="SYX82112.1"/>
    <property type="molecule type" value="Genomic_DNA"/>
</dbReference>
<gene>
    <name evidence="3" type="ORF">PBLR_10532</name>
</gene>
<evidence type="ECO:0000259" key="2">
    <source>
        <dbReference type="Pfam" id="PF12850"/>
    </source>
</evidence>
<dbReference type="Proteomes" id="UP000304148">
    <property type="component" value="Chromosome"/>
</dbReference>
<dbReference type="AlphaFoldDB" id="A0A383R6B8"/>
<comment type="similarity">
    <text evidence="1">Belongs to the metallophosphoesterase superfamily. YfcE family.</text>
</comment>
<evidence type="ECO:0000313" key="3">
    <source>
        <dbReference type="EMBL" id="SYX82112.1"/>
    </source>
</evidence>
<sequence length="250" mass="28659">MQSIAIISDIHGNLQALEAVLNDIQRQGADKIYCLGDLVGKGPNPVEVVDMLFEYCDVIVKGNWDELVRQIEDDDQFRWHAQRLGQERLSRLERLPFSYDFNMSGRHIRLFHASPQSVFTRVQPWDAPEKRLAMFEFTASLTEPLHPCQSPDVVIYGDIHNAFLQHFRGNTLVNCGSVGNPLDMTQASYVMLQGYFGQVQQSEFSIHFHRVPYDIEQAVRAAEMSDMPGVKPYVRELRTGVYRGLQQNEE</sequence>
<accession>A0A383R6B8</accession>
<dbReference type="PANTHER" id="PTHR42850:SF2">
    <property type="entry name" value="BLL5683 PROTEIN"/>
    <property type="match status" value="1"/>
</dbReference>